<evidence type="ECO:0000256" key="1">
    <source>
        <dbReference type="SAM" id="MobiDB-lite"/>
    </source>
</evidence>
<evidence type="ECO:0000313" key="2">
    <source>
        <dbReference type="EMBL" id="VVD33746.1"/>
    </source>
</evidence>
<dbReference type="KEGG" id="pdio:PDMSB3_2462.1"/>
<keyword evidence="3" id="KW-1185">Reference proteome</keyword>
<dbReference type="EMBL" id="LR699554">
    <property type="protein sequence ID" value="VVD33746.1"/>
    <property type="molecule type" value="Genomic_DNA"/>
</dbReference>
<dbReference type="AlphaFoldDB" id="A0A5Q4Z3L4"/>
<proteinExistence type="predicted"/>
<name>A0A5Q4Z3L4_9BURK</name>
<reference evidence="2 3" key="1">
    <citation type="submission" date="2019-08" db="EMBL/GenBank/DDBJ databases">
        <authorList>
            <person name="Herpell B J."/>
        </authorList>
    </citation>
    <scope>NUCLEOTIDE SEQUENCE [LARGE SCALE GENOMIC DNA]</scope>
    <source>
        <strain evidence="3">Msb3</strain>
    </source>
</reference>
<dbReference type="Proteomes" id="UP000325811">
    <property type="component" value="Chromosome II"/>
</dbReference>
<feature type="region of interest" description="Disordered" evidence="1">
    <location>
        <begin position="33"/>
        <end position="56"/>
    </location>
</feature>
<organism evidence="2 3">
    <name type="scientific">Paraburkholderia dioscoreae</name>
    <dbReference type="NCBI Taxonomy" id="2604047"/>
    <lineage>
        <taxon>Bacteria</taxon>
        <taxon>Pseudomonadati</taxon>
        <taxon>Pseudomonadota</taxon>
        <taxon>Betaproteobacteria</taxon>
        <taxon>Burkholderiales</taxon>
        <taxon>Burkholderiaceae</taxon>
        <taxon>Paraburkholderia</taxon>
    </lineage>
</organism>
<evidence type="ECO:0000313" key="3">
    <source>
        <dbReference type="Proteomes" id="UP000325811"/>
    </source>
</evidence>
<gene>
    <name evidence="2" type="ORF">PDMSB3_2462</name>
</gene>
<protein>
    <submittedName>
        <fullName evidence="2">Uncharacterized protein</fullName>
    </submittedName>
</protein>
<accession>A0A5Q4Z3L4</accession>
<sequence length="56" mass="6161">MVYPVFCATPDEIEFVKPNDVIHLTYNRRSVGHGRFPERADAGGGTDATRLSSATH</sequence>